<sequence>MGGSAFASGDDPLDTPRMPTTVYERAKAGCFAALRELYLCVASPIEGPEKQDYGDIDILVTWERAPFVGNCGGKRAPKPNPRRQEEREDDEAWFEMANDYGEGQERTPGHSIMSKEEARKAIFATLGAKRSIYNSGGDNYAIPWPVTDKEMDADEPKRFIQVDVTICSSLQQLQWLLFKHAHGDLWIIMQTIIQPRGLTVDDYSMSLRNNDIERYERYSKKWPKVHVSRDPAEVLVFLGLDVERFSEPFATRVEMYEYIASCRFFCIETNYGRHDNPDPTNPQMIMDPRESEAKDMDKDKDRDKMDTGAAGEPAKKKLKSKNKQRLLKRPAFRQYFDEFLPLCRAAGRYTGRPNLYYWDVHQLAFSRWGSFQSMMSRQCMDLILSLGEDRVRAKVKEVCQRLVPGTDAKDSQYRGLLNKAFKKIIIDGDLSYGVRPEENEEFRDGMGQMIKDQPEKFILKHHEEVLKAAVAEHERKFEEHKRMKEEQKSNSIL</sequence>
<dbReference type="EMBL" id="JARH01000559">
    <property type="protein sequence ID" value="EXF79383.1"/>
    <property type="molecule type" value="Genomic_DNA"/>
</dbReference>
<dbReference type="Proteomes" id="UP000020467">
    <property type="component" value="Unassembled WGS sequence"/>
</dbReference>
<keyword evidence="4" id="KW-1185">Reference proteome</keyword>
<proteinExistence type="predicted"/>
<evidence type="ECO:0000256" key="1">
    <source>
        <dbReference type="SAM" id="Coils"/>
    </source>
</evidence>
<dbReference type="KEGG" id="cfj:CFIO01_02118"/>
<feature type="region of interest" description="Disordered" evidence="2">
    <location>
        <begin position="275"/>
        <end position="320"/>
    </location>
</feature>
<gene>
    <name evidence="3" type="ORF">CFIO01_02118</name>
</gene>
<name>A0A010S458_9PEZI</name>
<keyword evidence="1" id="KW-0175">Coiled coil</keyword>
<dbReference type="AlphaFoldDB" id="A0A010S458"/>
<dbReference type="HOGENOM" id="CLU_032494_1_0_1"/>
<protein>
    <submittedName>
        <fullName evidence="3">Uncharacterized protein</fullName>
    </submittedName>
</protein>
<reference evidence="3 4" key="1">
    <citation type="submission" date="2014-02" db="EMBL/GenBank/DDBJ databases">
        <title>The genome sequence of Colletotrichum fioriniae PJ7.</title>
        <authorList>
            <person name="Baroncelli R."/>
            <person name="Thon M.R."/>
        </authorList>
    </citation>
    <scope>NUCLEOTIDE SEQUENCE [LARGE SCALE GENOMIC DNA]</scope>
    <source>
        <strain evidence="3 4">PJ7</strain>
    </source>
</reference>
<feature type="region of interest" description="Disordered" evidence="2">
    <location>
        <begin position="70"/>
        <end position="90"/>
    </location>
</feature>
<dbReference type="OrthoDB" id="4708870at2759"/>
<evidence type="ECO:0000313" key="3">
    <source>
        <dbReference type="EMBL" id="EXF79383.1"/>
    </source>
</evidence>
<dbReference type="eggNOG" id="ENOG502S1AX">
    <property type="taxonomic scope" value="Eukaryota"/>
</dbReference>
<accession>A0A010S458</accession>
<comment type="caution">
    <text evidence="3">The sequence shown here is derived from an EMBL/GenBank/DDBJ whole genome shotgun (WGS) entry which is preliminary data.</text>
</comment>
<organism evidence="3 4">
    <name type="scientific">Colletotrichum fioriniae PJ7</name>
    <dbReference type="NCBI Taxonomy" id="1445577"/>
    <lineage>
        <taxon>Eukaryota</taxon>
        <taxon>Fungi</taxon>
        <taxon>Dikarya</taxon>
        <taxon>Ascomycota</taxon>
        <taxon>Pezizomycotina</taxon>
        <taxon>Sordariomycetes</taxon>
        <taxon>Hypocreomycetidae</taxon>
        <taxon>Glomerellales</taxon>
        <taxon>Glomerellaceae</taxon>
        <taxon>Colletotrichum</taxon>
        <taxon>Colletotrichum acutatum species complex</taxon>
    </lineage>
</organism>
<evidence type="ECO:0000256" key="2">
    <source>
        <dbReference type="SAM" id="MobiDB-lite"/>
    </source>
</evidence>
<feature type="coiled-coil region" evidence="1">
    <location>
        <begin position="463"/>
        <end position="490"/>
    </location>
</feature>
<evidence type="ECO:0000313" key="4">
    <source>
        <dbReference type="Proteomes" id="UP000020467"/>
    </source>
</evidence>
<feature type="compositionally biased region" description="Basic and acidic residues" evidence="2">
    <location>
        <begin position="287"/>
        <end position="306"/>
    </location>
</feature>